<accession>A0A6G1BLS1</accession>
<protein>
    <submittedName>
        <fullName evidence="1">Uncharacterized protein</fullName>
    </submittedName>
</protein>
<keyword evidence="2" id="KW-1185">Reference proteome</keyword>
<evidence type="ECO:0000313" key="2">
    <source>
        <dbReference type="Proteomes" id="UP000479710"/>
    </source>
</evidence>
<organism evidence="1 2">
    <name type="scientific">Oryza meyeriana var. granulata</name>
    <dbReference type="NCBI Taxonomy" id="110450"/>
    <lineage>
        <taxon>Eukaryota</taxon>
        <taxon>Viridiplantae</taxon>
        <taxon>Streptophyta</taxon>
        <taxon>Embryophyta</taxon>
        <taxon>Tracheophyta</taxon>
        <taxon>Spermatophyta</taxon>
        <taxon>Magnoliopsida</taxon>
        <taxon>Liliopsida</taxon>
        <taxon>Poales</taxon>
        <taxon>Poaceae</taxon>
        <taxon>BOP clade</taxon>
        <taxon>Oryzoideae</taxon>
        <taxon>Oryzeae</taxon>
        <taxon>Oryzinae</taxon>
        <taxon>Oryza</taxon>
        <taxon>Oryza meyeriana</taxon>
    </lineage>
</organism>
<sequence length="71" mass="7969">MVVVTRKDNAEMEGRRSREAALSLASCKLAKAGEAGPDGRRLVARKLPLARARVIFRPRYRARSVGYSCWH</sequence>
<reference evidence="1 2" key="1">
    <citation type="submission" date="2019-11" db="EMBL/GenBank/DDBJ databases">
        <title>Whole genome sequence of Oryza granulata.</title>
        <authorList>
            <person name="Li W."/>
        </authorList>
    </citation>
    <scope>NUCLEOTIDE SEQUENCE [LARGE SCALE GENOMIC DNA]</scope>
    <source>
        <strain evidence="2">cv. Menghai</strain>
        <tissue evidence="1">Leaf</tissue>
    </source>
</reference>
<gene>
    <name evidence="1" type="ORF">E2562_016500</name>
</gene>
<dbReference type="EMBL" id="SPHZ02000012">
    <property type="protein sequence ID" value="KAF0888704.1"/>
    <property type="molecule type" value="Genomic_DNA"/>
</dbReference>
<name>A0A6G1BLS1_9ORYZ</name>
<proteinExistence type="predicted"/>
<dbReference type="Proteomes" id="UP000479710">
    <property type="component" value="Unassembled WGS sequence"/>
</dbReference>
<evidence type="ECO:0000313" key="1">
    <source>
        <dbReference type="EMBL" id="KAF0888704.1"/>
    </source>
</evidence>
<comment type="caution">
    <text evidence="1">The sequence shown here is derived from an EMBL/GenBank/DDBJ whole genome shotgun (WGS) entry which is preliminary data.</text>
</comment>
<dbReference type="AlphaFoldDB" id="A0A6G1BLS1"/>